<dbReference type="AlphaFoldDB" id="A0A2U3LDF4"/>
<feature type="region of interest" description="Disordered" evidence="4">
    <location>
        <begin position="857"/>
        <end position="881"/>
    </location>
</feature>
<keyword evidence="3 7" id="KW-0378">Hydrolase</keyword>
<dbReference type="GO" id="GO:0009044">
    <property type="term" value="F:xylan 1,4-beta-xylosidase activity"/>
    <property type="evidence" value="ECO:0007669"/>
    <property type="project" value="UniProtKB-EC"/>
</dbReference>
<dbReference type="Proteomes" id="UP000238701">
    <property type="component" value="Unassembled WGS sequence"/>
</dbReference>
<dbReference type="InterPro" id="IPR017853">
    <property type="entry name" value="GH"/>
</dbReference>
<dbReference type="GO" id="GO:0046556">
    <property type="term" value="F:alpha-L-arabinofuranosidase activity"/>
    <property type="evidence" value="ECO:0007669"/>
    <property type="project" value="UniProtKB-EC"/>
</dbReference>
<dbReference type="InterPro" id="IPR011658">
    <property type="entry name" value="PA14_dom"/>
</dbReference>
<dbReference type="InterPro" id="IPR026891">
    <property type="entry name" value="Fn3-like"/>
</dbReference>
<dbReference type="Pfam" id="PF07691">
    <property type="entry name" value="PA14"/>
    <property type="match status" value="1"/>
</dbReference>
<dbReference type="GO" id="GO:0045493">
    <property type="term" value="P:xylan catabolic process"/>
    <property type="evidence" value="ECO:0007669"/>
    <property type="project" value="InterPro"/>
</dbReference>
<dbReference type="InterPro" id="IPR044993">
    <property type="entry name" value="BXL"/>
</dbReference>
<dbReference type="EC" id="3.2.1.37" evidence="7"/>
<evidence type="ECO:0000256" key="2">
    <source>
        <dbReference type="ARBA" id="ARBA00022729"/>
    </source>
</evidence>
<dbReference type="PANTHER" id="PTHR42721">
    <property type="entry name" value="SUGAR HYDROLASE-RELATED"/>
    <property type="match status" value="1"/>
</dbReference>
<dbReference type="SUPFAM" id="SSF56988">
    <property type="entry name" value="Anthrax protective antigen"/>
    <property type="match status" value="1"/>
</dbReference>
<protein>
    <submittedName>
        <fullName evidence="7">Xylan 1,4-beta-xylosidase</fullName>
        <ecNumber evidence="7">3.2.1.37</ecNumber>
        <ecNumber evidence="7">3.2.1.55</ecNumber>
    </submittedName>
</protein>
<evidence type="ECO:0000256" key="1">
    <source>
        <dbReference type="ARBA" id="ARBA00005336"/>
    </source>
</evidence>
<evidence type="ECO:0000256" key="4">
    <source>
        <dbReference type="SAM" id="MobiDB-lite"/>
    </source>
</evidence>
<dbReference type="GO" id="GO:0031222">
    <property type="term" value="P:arabinan catabolic process"/>
    <property type="evidence" value="ECO:0007669"/>
    <property type="project" value="TreeGrafter"/>
</dbReference>
<evidence type="ECO:0000256" key="5">
    <source>
        <dbReference type="SAM" id="SignalP"/>
    </source>
</evidence>
<dbReference type="PROSITE" id="PS51820">
    <property type="entry name" value="PA14"/>
    <property type="match status" value="1"/>
</dbReference>
<dbReference type="SUPFAM" id="SSF52279">
    <property type="entry name" value="Beta-D-glucan exohydrolase, C-terminal domain"/>
    <property type="match status" value="1"/>
</dbReference>
<sequence length="881" mass="94936">MIRSLFRLGLTAFFILGAIFLATPTFAQQAAAAPAAPQTPAYLDPNLPVDQRVDDLVSRMTLEEKASQVVHLAAAIPRLKVPAYNWWTEALHGVAAGTATVFPEPIGLAATFDTPLIHEMATVIGTEARAKHQEDIRHGNDTGVGLDFWAPNINIFRDPRWGRGQETYGEDPFLTGRMGVAFVTGMQGDDPKYYRVISTPKHYAVHSGPEPARHNMDIVVSRHDEEDTYLPAFRATVTEAKAGSVMCAYNRINGEPACANTFLLEDQLRGAWKFQGYVVSDCGAVEDIQEGHHFVATLPEAAAAAIKHSMDLECNGSDYSHYVAAVQKGLLKESELDVAVKRLMRARMRLGMFDPPEMVKYAETPFSENDSEPHRQLALAIARETMVLLRNDGILPLNPTVKKIAVVGPLADSPTVLLGNYNGIPSRSTTVLDGIRQQFTGATVTFAPGTAFLRGGKAVPGSALSTPDGHPGLKGEYFQGTELQGAPVVTRTDAEVNFDFNDSSPAPGLGRENYSVRWTGFLTPDQSGNYQLGATGDDGYRLWLDGKLIVEDWSSHAPSTKTLPVPLEEGRKYAVKLEYFQGGGGAVAKLIWTPPGEAPLPDALATTKDADVVIAVVGINADLEGEESSVDIPGFKGGDRTSIDLPQEEEDLLKAVKAQTKPLIVVLMNGSALAVNWANENANAILEAWYPGEEGGKAVAETLAGANNPAGRLPVTFYKGTDQLPAFEDYAMKNRTYRYFNGEPLYPFGFGLSYSQFAYSNLKVSAANLKAGDPLTVEADVRNASQRDGDEVAQLYLMFPSVPGAPLRALRGFTRVHVAGGASAHVSFTLDPRDLSMVNEAGLRVIVPGDYRVSVGGGQPGTSAAQAEGKFSITGERKLPD</sequence>
<dbReference type="Gene3D" id="3.20.20.300">
    <property type="entry name" value="Glycoside hydrolase, family 3, N-terminal domain"/>
    <property type="match status" value="1"/>
</dbReference>
<dbReference type="InterPro" id="IPR013783">
    <property type="entry name" value="Ig-like_fold"/>
</dbReference>
<dbReference type="PRINTS" id="PR00133">
    <property type="entry name" value="GLHYDRLASE3"/>
</dbReference>
<evidence type="ECO:0000256" key="3">
    <source>
        <dbReference type="ARBA" id="ARBA00022801"/>
    </source>
</evidence>
<dbReference type="Pfam" id="PF00933">
    <property type="entry name" value="Glyco_hydro_3"/>
    <property type="match status" value="1"/>
</dbReference>
<accession>A0A2U3LDF4</accession>
<proteinExistence type="inferred from homology"/>
<dbReference type="Pfam" id="PF14310">
    <property type="entry name" value="Fn3-like"/>
    <property type="match status" value="1"/>
</dbReference>
<evidence type="ECO:0000313" key="7">
    <source>
        <dbReference type="EMBL" id="SPF49943.1"/>
    </source>
</evidence>
<name>A0A2U3LDF4_9BACT</name>
<feature type="domain" description="PA14" evidence="6">
    <location>
        <begin position="468"/>
        <end position="606"/>
    </location>
</feature>
<evidence type="ECO:0000313" key="8">
    <source>
        <dbReference type="Proteomes" id="UP000238701"/>
    </source>
</evidence>
<dbReference type="SMART" id="SM00758">
    <property type="entry name" value="PA14"/>
    <property type="match status" value="1"/>
</dbReference>
<dbReference type="Gene3D" id="3.40.50.1700">
    <property type="entry name" value="Glycoside hydrolase family 3 C-terminal domain"/>
    <property type="match status" value="2"/>
</dbReference>
<dbReference type="InterPro" id="IPR002772">
    <property type="entry name" value="Glyco_hydro_3_C"/>
</dbReference>
<dbReference type="SUPFAM" id="SSF51445">
    <property type="entry name" value="(Trans)glycosidases"/>
    <property type="match status" value="1"/>
</dbReference>
<keyword evidence="2 5" id="KW-0732">Signal</keyword>
<dbReference type="InterPro" id="IPR036962">
    <property type="entry name" value="Glyco_hydro_3_N_sf"/>
</dbReference>
<evidence type="ECO:0000259" key="6">
    <source>
        <dbReference type="PROSITE" id="PS51820"/>
    </source>
</evidence>
<dbReference type="PANTHER" id="PTHR42721:SF3">
    <property type="entry name" value="BETA-D-XYLOSIDASE 5-RELATED"/>
    <property type="match status" value="1"/>
</dbReference>
<dbReference type="SMART" id="SM01217">
    <property type="entry name" value="Fn3_like"/>
    <property type="match status" value="1"/>
</dbReference>
<dbReference type="EMBL" id="OMOD01000195">
    <property type="protein sequence ID" value="SPF49943.1"/>
    <property type="molecule type" value="Genomic_DNA"/>
</dbReference>
<comment type="similarity">
    <text evidence="1">Belongs to the glycosyl hydrolase 3 family.</text>
</comment>
<dbReference type="InterPro" id="IPR036881">
    <property type="entry name" value="Glyco_hydro_3_C_sf"/>
</dbReference>
<dbReference type="EC" id="3.2.1.55" evidence="7"/>
<organism evidence="7 8">
    <name type="scientific">Candidatus Sulfotelmatobacter kueseliae</name>
    <dbReference type="NCBI Taxonomy" id="2042962"/>
    <lineage>
        <taxon>Bacteria</taxon>
        <taxon>Pseudomonadati</taxon>
        <taxon>Acidobacteriota</taxon>
        <taxon>Terriglobia</taxon>
        <taxon>Terriglobales</taxon>
        <taxon>Candidatus Korobacteraceae</taxon>
        <taxon>Candidatus Sulfotelmatobacter</taxon>
    </lineage>
</organism>
<reference evidence="8" key="1">
    <citation type="submission" date="2018-02" db="EMBL/GenBank/DDBJ databases">
        <authorList>
            <person name="Hausmann B."/>
        </authorList>
    </citation>
    <scope>NUCLEOTIDE SEQUENCE [LARGE SCALE GENOMIC DNA]</scope>
    <source>
        <strain evidence="8">Peat soil MAG SbA1</strain>
    </source>
</reference>
<feature type="signal peptide" evidence="5">
    <location>
        <begin position="1"/>
        <end position="27"/>
    </location>
</feature>
<gene>
    <name evidence="7" type="primary">xyl3A</name>
    <name evidence="7" type="ORF">SBA1_960006</name>
</gene>
<dbReference type="InterPro" id="IPR001764">
    <property type="entry name" value="Glyco_hydro_3_N"/>
</dbReference>
<dbReference type="Pfam" id="PF01915">
    <property type="entry name" value="Glyco_hydro_3_C"/>
    <property type="match status" value="1"/>
</dbReference>
<dbReference type="Gene3D" id="2.60.40.10">
    <property type="entry name" value="Immunoglobulins"/>
    <property type="match status" value="1"/>
</dbReference>
<feature type="chain" id="PRO_5015732371" evidence="5">
    <location>
        <begin position="28"/>
        <end position="881"/>
    </location>
</feature>
<dbReference type="InterPro" id="IPR037524">
    <property type="entry name" value="PA14/GLEYA"/>
</dbReference>
<keyword evidence="7" id="KW-0326">Glycosidase</keyword>